<evidence type="ECO:0000256" key="2">
    <source>
        <dbReference type="ARBA" id="ARBA00022692"/>
    </source>
</evidence>
<feature type="transmembrane region" description="Helical" evidence="5">
    <location>
        <begin position="181"/>
        <end position="201"/>
    </location>
</feature>
<feature type="transmembrane region" description="Helical" evidence="5">
    <location>
        <begin position="149"/>
        <end position="169"/>
    </location>
</feature>
<keyword evidence="2 5" id="KW-0812">Transmembrane</keyword>
<keyword evidence="4 5" id="KW-0472">Membrane</keyword>
<dbReference type="RefSeq" id="WP_343164711.1">
    <property type="nucleotide sequence ID" value="NZ_JBHRSV010000020.1"/>
</dbReference>
<feature type="domain" description="EamA" evidence="6">
    <location>
        <begin position="155"/>
        <end position="281"/>
    </location>
</feature>
<dbReference type="Proteomes" id="UP001595379">
    <property type="component" value="Unassembled WGS sequence"/>
</dbReference>
<feature type="transmembrane region" description="Helical" evidence="5">
    <location>
        <begin position="45"/>
        <end position="65"/>
    </location>
</feature>
<dbReference type="EMBL" id="JBHRSV010000020">
    <property type="protein sequence ID" value="MFC2926653.1"/>
    <property type="molecule type" value="Genomic_DNA"/>
</dbReference>
<dbReference type="PANTHER" id="PTHR32322">
    <property type="entry name" value="INNER MEMBRANE TRANSPORTER"/>
    <property type="match status" value="1"/>
</dbReference>
<feature type="transmembrane region" description="Helical" evidence="5">
    <location>
        <begin position="103"/>
        <end position="120"/>
    </location>
</feature>
<organism evidence="7 8">
    <name type="scientific">Hyphobacterium vulgare</name>
    <dbReference type="NCBI Taxonomy" id="1736751"/>
    <lineage>
        <taxon>Bacteria</taxon>
        <taxon>Pseudomonadati</taxon>
        <taxon>Pseudomonadota</taxon>
        <taxon>Alphaproteobacteria</taxon>
        <taxon>Maricaulales</taxon>
        <taxon>Maricaulaceae</taxon>
        <taxon>Hyphobacterium</taxon>
    </lineage>
</organism>
<comment type="subcellular location">
    <subcellularLocation>
        <location evidence="1">Membrane</location>
        <topology evidence="1">Multi-pass membrane protein</topology>
    </subcellularLocation>
</comment>
<evidence type="ECO:0000313" key="8">
    <source>
        <dbReference type="Proteomes" id="UP001595379"/>
    </source>
</evidence>
<dbReference type="Pfam" id="PF00892">
    <property type="entry name" value="EamA"/>
    <property type="match status" value="1"/>
</dbReference>
<keyword evidence="8" id="KW-1185">Reference proteome</keyword>
<dbReference type="InterPro" id="IPR000620">
    <property type="entry name" value="EamA_dom"/>
</dbReference>
<evidence type="ECO:0000256" key="3">
    <source>
        <dbReference type="ARBA" id="ARBA00022989"/>
    </source>
</evidence>
<evidence type="ECO:0000313" key="7">
    <source>
        <dbReference type="EMBL" id="MFC2926653.1"/>
    </source>
</evidence>
<accession>A0ABV6ZZ61</accession>
<gene>
    <name evidence="7" type="ORF">ACFOOR_11100</name>
</gene>
<feature type="transmembrane region" description="Helical" evidence="5">
    <location>
        <begin position="207"/>
        <end position="229"/>
    </location>
</feature>
<dbReference type="SUPFAM" id="SSF103481">
    <property type="entry name" value="Multidrug resistance efflux transporter EmrE"/>
    <property type="match status" value="1"/>
</dbReference>
<feature type="transmembrane region" description="Helical" evidence="5">
    <location>
        <begin position="77"/>
        <end position="97"/>
    </location>
</feature>
<name>A0ABV6ZZ61_9PROT</name>
<evidence type="ECO:0000256" key="1">
    <source>
        <dbReference type="ARBA" id="ARBA00004141"/>
    </source>
</evidence>
<evidence type="ECO:0000256" key="4">
    <source>
        <dbReference type="ARBA" id="ARBA00023136"/>
    </source>
</evidence>
<reference evidence="8" key="1">
    <citation type="journal article" date="2019" name="Int. J. Syst. Evol. Microbiol.">
        <title>The Global Catalogue of Microorganisms (GCM) 10K type strain sequencing project: providing services to taxonomists for standard genome sequencing and annotation.</title>
        <authorList>
            <consortium name="The Broad Institute Genomics Platform"/>
            <consortium name="The Broad Institute Genome Sequencing Center for Infectious Disease"/>
            <person name="Wu L."/>
            <person name="Ma J."/>
        </authorList>
    </citation>
    <scope>NUCLEOTIDE SEQUENCE [LARGE SCALE GENOMIC DNA]</scope>
    <source>
        <strain evidence="8">KCTC 52487</strain>
    </source>
</reference>
<evidence type="ECO:0000259" key="6">
    <source>
        <dbReference type="Pfam" id="PF00892"/>
    </source>
</evidence>
<protein>
    <submittedName>
        <fullName evidence="7">DMT family transporter</fullName>
    </submittedName>
</protein>
<evidence type="ECO:0000256" key="5">
    <source>
        <dbReference type="SAM" id="Phobius"/>
    </source>
</evidence>
<keyword evidence="3 5" id="KW-1133">Transmembrane helix</keyword>
<dbReference type="PANTHER" id="PTHR32322:SF9">
    <property type="entry name" value="AMINO-ACID METABOLITE EFFLUX PUMP-RELATED"/>
    <property type="match status" value="1"/>
</dbReference>
<feature type="transmembrane region" description="Helical" evidence="5">
    <location>
        <begin position="236"/>
        <end position="258"/>
    </location>
</feature>
<dbReference type="InterPro" id="IPR050638">
    <property type="entry name" value="AA-Vitamin_Transporters"/>
</dbReference>
<comment type="caution">
    <text evidence="7">The sequence shown here is derived from an EMBL/GenBank/DDBJ whole genome shotgun (WGS) entry which is preliminary data.</text>
</comment>
<feature type="transmembrane region" description="Helical" evidence="5">
    <location>
        <begin position="127"/>
        <end position="143"/>
    </location>
</feature>
<dbReference type="InterPro" id="IPR037185">
    <property type="entry name" value="EmrE-like"/>
</dbReference>
<sequence length="294" mass="29532">MTNARPALHFTPSVTFALAALAIAAFAGNSLLTRAALSGELIGPGAFGTIRLASGAAALMVFCLLTRRDIRPRITDLPGAAALAVYTGFFSFAYVALDAASGALILFAAVGGTVTIASLRHGVSAREIGGLMIAFAGLVWLLLPGSGGAAPGAAALMAVAGVAWGVYTLRGRAGGDPVGRTARNFALAWPFLLPAMLITGFDDVTGHGITLAIVCGVITSAAGYSVWYLCLPRLPVIASGSVQLATPAAAALGGVLLLGEPAGWRLAGASALILAGIALTLIRRRQAGSITPKA</sequence>
<proteinExistence type="predicted"/>
<feature type="transmembrane region" description="Helical" evidence="5">
    <location>
        <begin position="264"/>
        <end position="282"/>
    </location>
</feature>